<dbReference type="RefSeq" id="XP_031428187.1">
    <property type="nucleotide sequence ID" value="XM_031572327.1"/>
</dbReference>
<evidence type="ECO:0000256" key="1">
    <source>
        <dbReference type="SAM" id="MobiDB-lite"/>
    </source>
</evidence>
<dbReference type="Pfam" id="PF07686">
    <property type="entry name" value="V-set"/>
    <property type="match status" value="1"/>
</dbReference>
<name>A0A6P8FYB2_CLUHA</name>
<proteinExistence type="predicted"/>
<feature type="compositionally biased region" description="Polar residues" evidence="1">
    <location>
        <begin position="218"/>
        <end position="235"/>
    </location>
</feature>
<keyword evidence="2" id="KW-0472">Membrane</keyword>
<dbReference type="InterPro" id="IPR007110">
    <property type="entry name" value="Ig-like_dom"/>
</dbReference>
<dbReference type="Proteomes" id="UP000515152">
    <property type="component" value="Chromosome 8"/>
</dbReference>
<protein>
    <submittedName>
        <fullName evidence="6">Uncharacterized protein LOC116221511 isoform X1</fullName>
    </submittedName>
</protein>
<feature type="transmembrane region" description="Helical" evidence="2">
    <location>
        <begin position="344"/>
        <end position="364"/>
    </location>
</feature>
<keyword evidence="5" id="KW-1185">Reference proteome</keyword>
<reference evidence="6" key="1">
    <citation type="submission" date="2025-08" db="UniProtKB">
        <authorList>
            <consortium name="RefSeq"/>
        </authorList>
    </citation>
    <scope>IDENTIFICATION</scope>
</reference>
<dbReference type="Gene3D" id="2.60.40.10">
    <property type="entry name" value="Immunoglobulins"/>
    <property type="match status" value="1"/>
</dbReference>
<dbReference type="GO" id="GO:0006954">
    <property type="term" value="P:inflammatory response"/>
    <property type="evidence" value="ECO:0007669"/>
    <property type="project" value="TreeGrafter"/>
</dbReference>
<feature type="domain" description="Ig-like" evidence="4">
    <location>
        <begin position="35"/>
        <end position="134"/>
    </location>
</feature>
<feature type="compositionally biased region" description="Polar residues" evidence="1">
    <location>
        <begin position="181"/>
        <end position="191"/>
    </location>
</feature>
<keyword evidence="3" id="KW-0732">Signal</keyword>
<keyword evidence="2" id="KW-0812">Transmembrane</keyword>
<dbReference type="SUPFAM" id="SSF48726">
    <property type="entry name" value="Immunoglobulin"/>
    <property type="match status" value="1"/>
</dbReference>
<dbReference type="SMART" id="SM00409">
    <property type="entry name" value="IG"/>
    <property type="match status" value="1"/>
</dbReference>
<dbReference type="InterPro" id="IPR042381">
    <property type="entry name" value="CD96"/>
</dbReference>
<dbReference type="PROSITE" id="PS50835">
    <property type="entry name" value="IG_LIKE"/>
    <property type="match status" value="1"/>
</dbReference>
<feature type="region of interest" description="Disordered" evidence="1">
    <location>
        <begin position="137"/>
        <end position="235"/>
    </location>
</feature>
<sequence length="426" mass="46702">MDATGRMKRILFLLHVLFMSGMSSTTMVNISSSVGKNVSLPCAVNSDDNIVVQIQWQKQVGHDQEEQIVIYNPSHGEYKSPGHKGRLRAINASSGRPESFHLDLEDLELQDSAIYICDINTFPSGASRQYVNLQVKGEEDGSTPAHRPTTEVPASHSSRPLEGTPLYPTRSSSSTAARNSDALSATPNTERPSTPSDSSSSSKESKTSSVSLSFASSTKEPQTTTRSLLLQDSNVTVTQRDPMAWTKYEQSTASDEQNASVESLPNATTEFQTAMGTLESRVNNITDSQHEPGLGTQKNAHETVAIVTSSDSQNHGNTFTGAVWPQTTKPGLSPKVTTASGERYYPVFIILPFLSVLIIIGLLYRRYLIQKRSVTPQTPKHATYLTPWQGYTTTLLRYKTSLFCALSGFVARAFFSCSCVQWLSFH</sequence>
<dbReference type="GeneID" id="116221511"/>
<evidence type="ECO:0000259" key="4">
    <source>
        <dbReference type="PROSITE" id="PS50835"/>
    </source>
</evidence>
<organism evidence="5 6">
    <name type="scientific">Clupea harengus</name>
    <name type="common">Atlantic herring</name>
    <dbReference type="NCBI Taxonomy" id="7950"/>
    <lineage>
        <taxon>Eukaryota</taxon>
        <taxon>Metazoa</taxon>
        <taxon>Chordata</taxon>
        <taxon>Craniata</taxon>
        <taxon>Vertebrata</taxon>
        <taxon>Euteleostomi</taxon>
        <taxon>Actinopterygii</taxon>
        <taxon>Neopterygii</taxon>
        <taxon>Teleostei</taxon>
        <taxon>Clupei</taxon>
        <taxon>Clupeiformes</taxon>
        <taxon>Clupeoidei</taxon>
        <taxon>Clupeidae</taxon>
        <taxon>Clupea</taxon>
    </lineage>
</organism>
<feature type="chain" id="PRO_5028252377" evidence="3">
    <location>
        <begin position="26"/>
        <end position="426"/>
    </location>
</feature>
<accession>A0A6P8FYB2</accession>
<keyword evidence="2" id="KW-1133">Transmembrane helix</keyword>
<gene>
    <name evidence="6" type="primary">LOC116221511</name>
</gene>
<feature type="compositionally biased region" description="Low complexity" evidence="1">
    <location>
        <begin position="192"/>
        <end position="217"/>
    </location>
</feature>
<dbReference type="OrthoDB" id="10012075at2759"/>
<feature type="compositionally biased region" description="Low complexity" evidence="1">
    <location>
        <begin position="169"/>
        <end position="178"/>
    </location>
</feature>
<evidence type="ECO:0000313" key="5">
    <source>
        <dbReference type="Proteomes" id="UP000515152"/>
    </source>
</evidence>
<dbReference type="InterPro" id="IPR003599">
    <property type="entry name" value="Ig_sub"/>
</dbReference>
<dbReference type="KEGG" id="char:116221511"/>
<evidence type="ECO:0000313" key="6">
    <source>
        <dbReference type="RefSeq" id="XP_031428187.1"/>
    </source>
</evidence>
<feature type="signal peptide" evidence="3">
    <location>
        <begin position="1"/>
        <end position="25"/>
    </location>
</feature>
<feature type="transmembrane region" description="Helical" evidence="2">
    <location>
        <begin position="402"/>
        <end position="423"/>
    </location>
</feature>
<dbReference type="InterPro" id="IPR036179">
    <property type="entry name" value="Ig-like_dom_sf"/>
</dbReference>
<dbReference type="GO" id="GO:0007160">
    <property type="term" value="P:cell-matrix adhesion"/>
    <property type="evidence" value="ECO:0007669"/>
    <property type="project" value="TreeGrafter"/>
</dbReference>
<dbReference type="PANTHER" id="PTHR15317:SF1">
    <property type="entry name" value="T-CELL SURFACE PROTEIN TACTILE"/>
    <property type="match status" value="1"/>
</dbReference>
<dbReference type="InterPro" id="IPR013783">
    <property type="entry name" value="Ig-like_fold"/>
</dbReference>
<dbReference type="AlphaFoldDB" id="A0A6P8FYB2"/>
<evidence type="ECO:0000256" key="3">
    <source>
        <dbReference type="SAM" id="SignalP"/>
    </source>
</evidence>
<dbReference type="InterPro" id="IPR013106">
    <property type="entry name" value="Ig_V-set"/>
</dbReference>
<evidence type="ECO:0000256" key="2">
    <source>
        <dbReference type="SAM" id="Phobius"/>
    </source>
</evidence>
<dbReference type="PANTHER" id="PTHR15317">
    <property type="entry name" value="T-CELL SURFACE PROTEIN TACTILE"/>
    <property type="match status" value="1"/>
</dbReference>